<dbReference type="InterPro" id="IPR006153">
    <property type="entry name" value="Cation/H_exchanger_TM"/>
</dbReference>
<dbReference type="Gene3D" id="1.20.1530.20">
    <property type="match status" value="1"/>
</dbReference>
<accession>A0ABW0Z6N0</accession>
<evidence type="ECO:0000256" key="6">
    <source>
        <dbReference type="ARBA" id="ARBA00023136"/>
    </source>
</evidence>
<dbReference type="InterPro" id="IPR050794">
    <property type="entry name" value="CPA2_transporter"/>
</dbReference>
<feature type="transmembrane region" description="Helical" evidence="8">
    <location>
        <begin position="315"/>
        <end position="334"/>
    </location>
</feature>
<feature type="domain" description="Cation/H+ exchanger transmembrane" evidence="9">
    <location>
        <begin position="78"/>
        <end position="460"/>
    </location>
</feature>
<feature type="transmembrane region" description="Helical" evidence="8">
    <location>
        <begin position="291"/>
        <end position="309"/>
    </location>
</feature>
<evidence type="ECO:0000313" key="11">
    <source>
        <dbReference type="Proteomes" id="UP001596083"/>
    </source>
</evidence>
<evidence type="ECO:0000256" key="5">
    <source>
        <dbReference type="ARBA" id="ARBA00023065"/>
    </source>
</evidence>
<reference evidence="11" key="1">
    <citation type="journal article" date="2019" name="Int. J. Syst. Evol. Microbiol.">
        <title>The Global Catalogue of Microorganisms (GCM) 10K type strain sequencing project: providing services to taxonomists for standard genome sequencing and annotation.</title>
        <authorList>
            <consortium name="The Broad Institute Genomics Platform"/>
            <consortium name="The Broad Institute Genome Sequencing Center for Infectious Disease"/>
            <person name="Wu L."/>
            <person name="Ma J."/>
        </authorList>
    </citation>
    <scope>NUCLEOTIDE SEQUENCE [LARGE SCALE GENOMIC DNA]</scope>
    <source>
        <strain evidence="11">CGMCC 4.7304</strain>
    </source>
</reference>
<dbReference type="EMBL" id="JBHSPB010000023">
    <property type="protein sequence ID" value="MFC5724062.1"/>
    <property type="molecule type" value="Genomic_DNA"/>
</dbReference>
<dbReference type="InterPro" id="IPR038770">
    <property type="entry name" value="Na+/solute_symporter_sf"/>
</dbReference>
<feature type="transmembrane region" description="Helical" evidence="8">
    <location>
        <begin position="25"/>
        <end position="45"/>
    </location>
</feature>
<feature type="transmembrane region" description="Helical" evidence="8">
    <location>
        <begin position="346"/>
        <end position="366"/>
    </location>
</feature>
<evidence type="ECO:0000256" key="4">
    <source>
        <dbReference type="ARBA" id="ARBA00022989"/>
    </source>
</evidence>
<protein>
    <submittedName>
        <fullName evidence="10">Cation:proton antiporter</fullName>
    </submittedName>
</protein>
<keyword evidence="4 8" id="KW-1133">Transmembrane helix</keyword>
<dbReference type="RefSeq" id="WP_390320491.1">
    <property type="nucleotide sequence ID" value="NZ_JBHSPB010000023.1"/>
</dbReference>
<keyword evidence="3 8" id="KW-0812">Transmembrane</keyword>
<keyword evidence="5" id="KW-0406">Ion transport</keyword>
<feature type="transmembrane region" description="Helical" evidence="8">
    <location>
        <begin position="161"/>
        <end position="183"/>
    </location>
</feature>
<feature type="transmembrane region" description="Helical" evidence="8">
    <location>
        <begin position="259"/>
        <end position="279"/>
    </location>
</feature>
<sequence length="490" mass="50239">MATTPTGSAPPERHSRSHGRTRRPYWVAVSATALLPLAAVGYVIAATPRSRTTAQHIKPTPLLDTTAHFLLAACLVLAVAHLAGRLAERLGQPKVIGEICAGISLGPSLLGRFAPGAVGWLFPQQTTAMLNGLAQLGLVVFMFGVGQELGGMRLRGAARQALLVSQASLLLPFAAGALLAVPLSERYLGTGGSPLAFVLFLGCALSITAFPVLARILEDLGLTRTRPGRLSLFAAAVGDGGSWLLLAVVLAVTQQAGPARLLIGLGGALALAVVCVGPVRAYLARRPDRDGTAAASPALSLLLVAGIAGTSVLSASVGIHQLIGALLAGLAWPAHRRWAAGAAAPLTATARTVLLPFFFLGFGLSVDIGSPSTDGTTALVLAGLLAAAVLTKIVGPGLCARLTGLPWRESLTLGVLLNARGLTELVVLQIGHEARLIDDRMLSLLTIVALVTTVLTAPLLRLTGAHRLPVTGGEPVPPKEPAASFSARTP</sequence>
<name>A0ABW0Z6N0_9ACTN</name>
<feature type="region of interest" description="Disordered" evidence="7">
    <location>
        <begin position="1"/>
        <end position="21"/>
    </location>
</feature>
<evidence type="ECO:0000259" key="9">
    <source>
        <dbReference type="Pfam" id="PF00999"/>
    </source>
</evidence>
<feature type="transmembrane region" description="Helical" evidence="8">
    <location>
        <begin position="65"/>
        <end position="83"/>
    </location>
</feature>
<evidence type="ECO:0000256" key="8">
    <source>
        <dbReference type="SAM" id="Phobius"/>
    </source>
</evidence>
<evidence type="ECO:0000256" key="7">
    <source>
        <dbReference type="SAM" id="MobiDB-lite"/>
    </source>
</evidence>
<organism evidence="10 11">
    <name type="scientific">Streptomyces gamaensis</name>
    <dbReference type="NCBI Taxonomy" id="1763542"/>
    <lineage>
        <taxon>Bacteria</taxon>
        <taxon>Bacillati</taxon>
        <taxon>Actinomycetota</taxon>
        <taxon>Actinomycetes</taxon>
        <taxon>Kitasatosporales</taxon>
        <taxon>Streptomycetaceae</taxon>
        <taxon>Streptomyces</taxon>
    </lineage>
</organism>
<feature type="transmembrane region" description="Helical" evidence="8">
    <location>
        <begin position="442"/>
        <end position="460"/>
    </location>
</feature>
<comment type="subcellular location">
    <subcellularLocation>
        <location evidence="1">Membrane</location>
        <topology evidence="1">Multi-pass membrane protein</topology>
    </subcellularLocation>
</comment>
<dbReference type="PANTHER" id="PTHR32468">
    <property type="entry name" value="CATION/H + ANTIPORTER"/>
    <property type="match status" value="1"/>
</dbReference>
<gene>
    <name evidence="10" type="ORF">ACFP1Z_28230</name>
</gene>
<feature type="region of interest" description="Disordered" evidence="7">
    <location>
        <begin position="470"/>
        <end position="490"/>
    </location>
</feature>
<feature type="transmembrane region" description="Helical" evidence="8">
    <location>
        <begin position="378"/>
        <end position="399"/>
    </location>
</feature>
<evidence type="ECO:0000256" key="2">
    <source>
        <dbReference type="ARBA" id="ARBA00022448"/>
    </source>
</evidence>
<evidence type="ECO:0000256" key="1">
    <source>
        <dbReference type="ARBA" id="ARBA00004141"/>
    </source>
</evidence>
<proteinExistence type="predicted"/>
<dbReference type="Pfam" id="PF00999">
    <property type="entry name" value="Na_H_Exchanger"/>
    <property type="match status" value="1"/>
</dbReference>
<dbReference type="PANTHER" id="PTHR32468:SF0">
    <property type="entry name" value="K(+)_H(+) ANTIPORTER 1"/>
    <property type="match status" value="1"/>
</dbReference>
<keyword evidence="6 8" id="KW-0472">Membrane</keyword>
<keyword evidence="11" id="KW-1185">Reference proteome</keyword>
<feature type="transmembrane region" description="Helical" evidence="8">
    <location>
        <begin position="230"/>
        <end position="253"/>
    </location>
</feature>
<dbReference type="Proteomes" id="UP001596083">
    <property type="component" value="Unassembled WGS sequence"/>
</dbReference>
<evidence type="ECO:0000313" key="10">
    <source>
        <dbReference type="EMBL" id="MFC5724062.1"/>
    </source>
</evidence>
<evidence type="ECO:0000256" key="3">
    <source>
        <dbReference type="ARBA" id="ARBA00022692"/>
    </source>
</evidence>
<feature type="transmembrane region" description="Helical" evidence="8">
    <location>
        <begin position="195"/>
        <end position="218"/>
    </location>
</feature>
<comment type="caution">
    <text evidence="10">The sequence shown here is derived from an EMBL/GenBank/DDBJ whole genome shotgun (WGS) entry which is preliminary data.</text>
</comment>
<keyword evidence="2" id="KW-0813">Transport</keyword>